<proteinExistence type="predicted"/>
<sequence length="78" mass="8642">MSNFGNFNRPVEPSAEGDLFTVDTQVTFLMHGQPQTGIITKQLNNSAVVEIDENSDNTDLMVKSNGVIVINYKKLKKV</sequence>
<dbReference type="Proteomes" id="UP000183039">
    <property type="component" value="Unassembled WGS sequence"/>
</dbReference>
<reference evidence="1 3" key="2">
    <citation type="submission" date="2015-12" db="EMBL/GenBank/DDBJ databases">
        <authorList>
            <person name="Lauer A."/>
            <person name="Humrighouse B."/>
            <person name="Loparev V."/>
            <person name="Shewmaker P.L."/>
            <person name="Whitney A.M."/>
            <person name="McLaughlin R.W."/>
        </authorList>
    </citation>
    <scope>NUCLEOTIDE SEQUENCE [LARGE SCALE GENOMIC DNA]</scope>
    <source>
        <strain evidence="1 3">LMG 23085</strain>
    </source>
</reference>
<dbReference type="EMBL" id="JXLC01000005">
    <property type="protein sequence ID" value="OJG92482.1"/>
    <property type="molecule type" value="Genomic_DNA"/>
</dbReference>
<organism evidence="2 4">
    <name type="scientific">Enterococcus silesiacus</name>
    <dbReference type="NCBI Taxonomy" id="332949"/>
    <lineage>
        <taxon>Bacteria</taxon>
        <taxon>Bacillati</taxon>
        <taxon>Bacillota</taxon>
        <taxon>Bacilli</taxon>
        <taxon>Lactobacillales</taxon>
        <taxon>Enterococcaceae</taxon>
        <taxon>Enterococcus</taxon>
    </lineage>
</organism>
<name>A0A0S3K9Z4_9ENTE</name>
<dbReference type="OrthoDB" id="2186696at2"/>
<evidence type="ECO:0000313" key="3">
    <source>
        <dbReference type="Proteomes" id="UP000065511"/>
    </source>
</evidence>
<accession>A0A0S3K9Z4</accession>
<keyword evidence="3" id="KW-1185">Reference proteome</keyword>
<dbReference type="KEGG" id="ess:ATZ33_06835"/>
<evidence type="ECO:0008006" key="5">
    <source>
        <dbReference type="Google" id="ProtNLM"/>
    </source>
</evidence>
<protein>
    <recommendedName>
        <fullName evidence="5">DUF2187 domain-containing protein</fullName>
    </recommendedName>
</protein>
<dbReference type="RefSeq" id="WP_010763354.1">
    <property type="nucleotide sequence ID" value="NZ_JXLC01000005.1"/>
</dbReference>
<dbReference type="AlphaFoldDB" id="A0A0S3K9Z4"/>
<reference evidence="2 4" key="1">
    <citation type="submission" date="2014-12" db="EMBL/GenBank/DDBJ databases">
        <title>Draft genome sequences of 29 type strains of Enterococci.</title>
        <authorList>
            <person name="Zhong Z."/>
            <person name="Sun Z."/>
            <person name="Liu W."/>
            <person name="Zhang W."/>
            <person name="Zhang H."/>
        </authorList>
    </citation>
    <scope>NUCLEOTIDE SEQUENCE [LARGE SCALE GENOMIC DNA]</scope>
    <source>
        <strain evidence="2 4">DSM 22801</strain>
    </source>
</reference>
<gene>
    <name evidence="1" type="ORF">ATZ33_06835</name>
    <name evidence="2" type="ORF">RV15_GL002907</name>
</gene>
<evidence type="ECO:0000313" key="1">
    <source>
        <dbReference type="EMBL" id="ALS01091.1"/>
    </source>
</evidence>
<dbReference type="Proteomes" id="UP000065511">
    <property type="component" value="Chromosome"/>
</dbReference>
<evidence type="ECO:0000313" key="2">
    <source>
        <dbReference type="EMBL" id="OJG92482.1"/>
    </source>
</evidence>
<evidence type="ECO:0000313" key="4">
    <source>
        <dbReference type="Proteomes" id="UP000183039"/>
    </source>
</evidence>
<dbReference type="EMBL" id="CP013614">
    <property type="protein sequence ID" value="ALS01091.1"/>
    <property type="molecule type" value="Genomic_DNA"/>
</dbReference>